<reference evidence="3" key="1">
    <citation type="journal article" date="2019" name="Int. J. Syst. Evol. Microbiol.">
        <title>The Global Catalogue of Microorganisms (GCM) 10K type strain sequencing project: providing services to taxonomists for standard genome sequencing and annotation.</title>
        <authorList>
            <consortium name="The Broad Institute Genomics Platform"/>
            <consortium name="The Broad Institute Genome Sequencing Center for Infectious Disease"/>
            <person name="Wu L."/>
            <person name="Ma J."/>
        </authorList>
    </citation>
    <scope>NUCLEOTIDE SEQUENCE [LARGE SCALE GENOMIC DNA]</scope>
    <source>
        <strain evidence="3">JCM 18077</strain>
    </source>
</reference>
<proteinExistence type="predicted"/>
<sequence length="118" mass="12527">MSKHVNRTIARTVAVAVTVSSAALLGVAGEANAEVKSGNYVSTTWSSGIILLQRNAQVRGGDLVLIGRYKIHPTRTGGYVDVMPGHRIILNRDGHGGYRGPAYFNGAVIGSITLTPRR</sequence>
<name>A0ABP8Z850_9ACTN</name>
<feature type="chain" id="PRO_5045667367" description="Secreted protein" evidence="1">
    <location>
        <begin position="34"/>
        <end position="118"/>
    </location>
</feature>
<evidence type="ECO:0000256" key="1">
    <source>
        <dbReference type="SAM" id="SignalP"/>
    </source>
</evidence>
<keyword evidence="3" id="KW-1185">Reference proteome</keyword>
<protein>
    <recommendedName>
        <fullName evidence="4">Secreted protein</fullName>
    </recommendedName>
</protein>
<feature type="signal peptide" evidence="1">
    <location>
        <begin position="1"/>
        <end position="33"/>
    </location>
</feature>
<accession>A0ABP8Z850</accession>
<evidence type="ECO:0000313" key="2">
    <source>
        <dbReference type="EMBL" id="GAA4749155.1"/>
    </source>
</evidence>
<evidence type="ECO:0000313" key="3">
    <source>
        <dbReference type="Proteomes" id="UP001500822"/>
    </source>
</evidence>
<gene>
    <name evidence="2" type="ORF">GCM10023217_19230</name>
</gene>
<evidence type="ECO:0008006" key="4">
    <source>
        <dbReference type="Google" id="ProtNLM"/>
    </source>
</evidence>
<dbReference type="Proteomes" id="UP001500822">
    <property type="component" value="Unassembled WGS sequence"/>
</dbReference>
<dbReference type="EMBL" id="BAABIE010000008">
    <property type="protein sequence ID" value="GAA4749155.1"/>
    <property type="molecule type" value="Genomic_DNA"/>
</dbReference>
<keyword evidence="1" id="KW-0732">Signal</keyword>
<comment type="caution">
    <text evidence="2">The sequence shown here is derived from an EMBL/GenBank/DDBJ whole genome shotgun (WGS) entry which is preliminary data.</text>
</comment>
<organism evidence="2 3">
    <name type="scientific">Gordonia alkaliphila</name>
    <dbReference type="NCBI Taxonomy" id="1053547"/>
    <lineage>
        <taxon>Bacteria</taxon>
        <taxon>Bacillati</taxon>
        <taxon>Actinomycetota</taxon>
        <taxon>Actinomycetes</taxon>
        <taxon>Mycobacteriales</taxon>
        <taxon>Gordoniaceae</taxon>
        <taxon>Gordonia</taxon>
    </lineage>
</organism>